<dbReference type="Pfam" id="PF22528">
    <property type="entry name" value="PRMT_C"/>
    <property type="match status" value="1"/>
</dbReference>
<evidence type="ECO:0000256" key="3">
    <source>
        <dbReference type="ARBA" id="ARBA00022691"/>
    </source>
</evidence>
<dbReference type="GO" id="GO:0016274">
    <property type="term" value="F:protein-arginine N-methyltransferase activity"/>
    <property type="evidence" value="ECO:0007669"/>
    <property type="project" value="InterPro"/>
</dbReference>
<dbReference type="GO" id="GO:0032259">
    <property type="term" value="P:methylation"/>
    <property type="evidence" value="ECO:0007669"/>
    <property type="project" value="UniProtKB-KW"/>
</dbReference>
<accession>A0A8D1ZR41</accession>
<feature type="region of interest" description="Disordered" evidence="4">
    <location>
        <begin position="141"/>
        <end position="170"/>
    </location>
</feature>
<dbReference type="InterPro" id="IPR025799">
    <property type="entry name" value="Arg_MeTrfase"/>
</dbReference>
<gene>
    <name evidence="6" type="primary">PRMT7</name>
</gene>
<feature type="domain" description="Protein arginine N-methyltransferase" evidence="5">
    <location>
        <begin position="323"/>
        <end position="449"/>
    </location>
</feature>
<dbReference type="InterPro" id="IPR029063">
    <property type="entry name" value="SAM-dependent_MTases_sf"/>
</dbReference>
<dbReference type="InterPro" id="IPR055135">
    <property type="entry name" value="PRMT_dom"/>
</dbReference>
<dbReference type="PANTHER" id="PTHR11006">
    <property type="entry name" value="PROTEIN ARGININE N-METHYLTRANSFERASE"/>
    <property type="match status" value="1"/>
</dbReference>
<evidence type="ECO:0000256" key="2">
    <source>
        <dbReference type="ARBA" id="ARBA00022679"/>
    </source>
</evidence>
<evidence type="ECO:0000256" key="4">
    <source>
        <dbReference type="SAM" id="MobiDB-lite"/>
    </source>
</evidence>
<proteinExistence type="predicted"/>
<organism evidence="6 7">
    <name type="scientific">Sus scrofa</name>
    <name type="common">Pig</name>
    <dbReference type="NCBI Taxonomy" id="9823"/>
    <lineage>
        <taxon>Eukaryota</taxon>
        <taxon>Metazoa</taxon>
        <taxon>Chordata</taxon>
        <taxon>Craniata</taxon>
        <taxon>Vertebrata</taxon>
        <taxon>Euteleostomi</taxon>
        <taxon>Mammalia</taxon>
        <taxon>Eutheria</taxon>
        <taxon>Laurasiatheria</taxon>
        <taxon>Artiodactyla</taxon>
        <taxon>Suina</taxon>
        <taxon>Suidae</taxon>
        <taxon>Sus</taxon>
    </lineage>
</organism>
<dbReference type="AlphaFoldDB" id="A0A8D1ZR41"/>
<dbReference type="Gene3D" id="3.40.50.150">
    <property type="entry name" value="Vaccinia Virus protein VP39"/>
    <property type="match status" value="1"/>
</dbReference>
<keyword evidence="3" id="KW-0949">S-adenosyl-L-methionine</keyword>
<dbReference type="Gene3D" id="2.70.160.11">
    <property type="entry name" value="Hnrnp arginine n-methyltransferase1"/>
    <property type="match status" value="1"/>
</dbReference>
<evidence type="ECO:0000259" key="5">
    <source>
        <dbReference type="Pfam" id="PF22528"/>
    </source>
</evidence>
<evidence type="ECO:0000256" key="1">
    <source>
        <dbReference type="ARBA" id="ARBA00022603"/>
    </source>
</evidence>
<dbReference type="Proteomes" id="UP000694725">
    <property type="component" value="Unplaced"/>
</dbReference>
<protein>
    <submittedName>
        <fullName evidence="6">Protein arginine methyltransferase 7</fullName>
    </submittedName>
</protein>
<dbReference type="PANTHER" id="PTHR11006:SF4">
    <property type="entry name" value="PROTEIN ARGININE N-METHYLTRANSFERASE 7"/>
    <property type="match status" value="1"/>
</dbReference>
<keyword evidence="1" id="KW-0489">Methyltransferase</keyword>
<evidence type="ECO:0000313" key="6">
    <source>
        <dbReference type="Ensembl" id="ENSSSCP00065039979.1"/>
    </source>
</evidence>
<feature type="region of interest" description="Disordered" evidence="4">
    <location>
        <begin position="36"/>
        <end position="56"/>
    </location>
</feature>
<reference evidence="6" key="1">
    <citation type="submission" date="2025-08" db="UniProtKB">
        <authorList>
            <consortium name="Ensembl"/>
        </authorList>
    </citation>
    <scope>IDENTIFICATION</scope>
</reference>
<keyword evidence="2" id="KW-0808">Transferase</keyword>
<name>A0A8D1ZR41_PIG</name>
<sequence length="461" mass="51417">MRCWLLWDGRRAARRRGWTGSSWWERVEARVQESVRDKDAPQLSPKIPFTPAPSQPNTWERKVATNWKTLFSAALSRPSGGVFWTPDSTALERRRLQARTSASAGSALRFRFTRSTAVLPASILAVVEHCGNARGATEELSASASGLRAPHAPRAKGGPALARLPRQYGGGGRREWRDSCGGGNHHPHSLLCFISADQTCLQEVSRQECFSNAKTEELTGTMKVFCGRANPTTGSVEWLEEDEHYDYHQEIARSSYADMLHDKDRNMKYYQGIRAAVSRVKDRGQKALVLDIGTGTGLLSMMAVTAGADFCYAVEENCEAVPHRATVYAQLVESRKMWSWNKLFPIHVQTSLGEQVIVPPSELERCPGAPSVYDIQLNQVSPTDFTVLSDVLPMFSVDFSKQVSSSTACHCRYFEPLASGRAQVVLSWWDIEMDPEGKIKCTMAPFWAQSNPEELQVRDRS</sequence>
<evidence type="ECO:0000313" key="7">
    <source>
        <dbReference type="Proteomes" id="UP000694725"/>
    </source>
</evidence>
<dbReference type="SUPFAM" id="SSF53335">
    <property type="entry name" value="S-adenosyl-L-methionine-dependent methyltransferases"/>
    <property type="match status" value="2"/>
</dbReference>
<dbReference type="Ensembl" id="ENSSSCT00065091290.1">
    <property type="protein sequence ID" value="ENSSSCP00065039979.1"/>
    <property type="gene ID" value="ENSSSCG00065066482.1"/>
</dbReference>